<evidence type="ECO:0000256" key="8">
    <source>
        <dbReference type="ARBA" id="ARBA00022833"/>
    </source>
</evidence>
<feature type="domain" description="RGS" evidence="15">
    <location>
        <begin position="363"/>
        <end position="465"/>
    </location>
</feature>
<dbReference type="InterPro" id="IPR041020">
    <property type="entry name" value="PH_16"/>
</dbReference>
<proteinExistence type="predicted"/>
<dbReference type="CDD" id="cd08756">
    <property type="entry name" value="RGS_GEF_like"/>
    <property type="match status" value="1"/>
</dbReference>
<comment type="subcellular location">
    <subcellularLocation>
        <location evidence="2">Cytoplasm</location>
    </subcellularLocation>
    <subcellularLocation>
        <location evidence="1">Membrane</location>
    </subcellularLocation>
</comment>
<dbReference type="CDD" id="cd00160">
    <property type="entry name" value="RhoGEF"/>
    <property type="match status" value="1"/>
</dbReference>
<evidence type="ECO:0000256" key="10">
    <source>
        <dbReference type="ARBA" id="ARBA00023136"/>
    </source>
</evidence>
<dbReference type="InterPro" id="IPR015212">
    <property type="entry name" value="RGS-like_dom"/>
</dbReference>
<dbReference type="InterPro" id="IPR036034">
    <property type="entry name" value="PDZ_sf"/>
</dbReference>
<dbReference type="Gene3D" id="2.30.42.10">
    <property type="match status" value="1"/>
</dbReference>
<dbReference type="SUPFAM" id="SSF48065">
    <property type="entry name" value="DBL homology domain (DH-domain)"/>
    <property type="match status" value="1"/>
</dbReference>
<evidence type="ECO:0000256" key="1">
    <source>
        <dbReference type="ARBA" id="ARBA00004370"/>
    </source>
</evidence>
<dbReference type="Gene3D" id="1.10.167.10">
    <property type="entry name" value="Regulator of G-protein Signalling 4, domain 2"/>
    <property type="match status" value="1"/>
</dbReference>
<keyword evidence="7" id="KW-0479">Metal-binding</keyword>
<dbReference type="PROSITE" id="PS50081">
    <property type="entry name" value="ZF_DAG_PE_2"/>
    <property type="match status" value="1"/>
</dbReference>
<dbReference type="Pfam" id="PF17838">
    <property type="entry name" value="PH_16"/>
    <property type="match status" value="1"/>
</dbReference>
<dbReference type="Pfam" id="PF00130">
    <property type="entry name" value="C1_1"/>
    <property type="match status" value="1"/>
</dbReference>
<dbReference type="SMART" id="SM00109">
    <property type="entry name" value="C1"/>
    <property type="match status" value="1"/>
</dbReference>
<keyword evidence="4" id="KW-0963">Cytoplasm</keyword>
<dbReference type="InterPro" id="IPR011993">
    <property type="entry name" value="PH-like_dom_sf"/>
</dbReference>
<dbReference type="Gene3D" id="2.30.29.30">
    <property type="entry name" value="Pleckstrin-homology domain (PH domain)/Phosphotyrosine-binding domain (PTB)"/>
    <property type="match status" value="1"/>
</dbReference>
<evidence type="ECO:0000256" key="6">
    <source>
        <dbReference type="ARBA" id="ARBA00022658"/>
    </source>
</evidence>
<accession>A0ABM4B5P1</accession>
<dbReference type="InterPro" id="IPR046349">
    <property type="entry name" value="C1-like_sf"/>
</dbReference>
<feature type="domain" description="DH" evidence="12">
    <location>
        <begin position="817"/>
        <end position="1005"/>
    </location>
</feature>
<dbReference type="SMART" id="SM00325">
    <property type="entry name" value="RhoGEF"/>
    <property type="match status" value="1"/>
</dbReference>
<keyword evidence="6" id="KW-0344">Guanine-nucleotide releasing factor</keyword>
<evidence type="ECO:0000256" key="4">
    <source>
        <dbReference type="ARBA" id="ARBA00022490"/>
    </source>
</evidence>
<evidence type="ECO:0000313" key="16">
    <source>
        <dbReference type="Proteomes" id="UP001652625"/>
    </source>
</evidence>
<dbReference type="SUPFAM" id="SSF50156">
    <property type="entry name" value="PDZ domain-like"/>
    <property type="match status" value="1"/>
</dbReference>
<feature type="region of interest" description="Disordered" evidence="11">
    <location>
        <begin position="676"/>
        <end position="782"/>
    </location>
</feature>
<dbReference type="Gene3D" id="1.20.900.10">
    <property type="entry name" value="Dbl homology (DH) domain"/>
    <property type="match status" value="1"/>
</dbReference>
<dbReference type="Pfam" id="PF09128">
    <property type="entry name" value="RGS-like"/>
    <property type="match status" value="1"/>
</dbReference>
<dbReference type="SUPFAM" id="SSF50729">
    <property type="entry name" value="PH domain-like"/>
    <property type="match status" value="1"/>
</dbReference>
<feature type="compositionally biased region" description="Polar residues" evidence="11">
    <location>
        <begin position="202"/>
        <end position="220"/>
    </location>
</feature>
<protein>
    <submittedName>
        <fullName evidence="17">Rho guanine nucleotide exchange factor 12 isoform X5</fullName>
    </submittedName>
</protein>
<dbReference type="Proteomes" id="UP001652625">
    <property type="component" value="Chromosome 01"/>
</dbReference>
<evidence type="ECO:0000256" key="7">
    <source>
        <dbReference type="ARBA" id="ARBA00022723"/>
    </source>
</evidence>
<keyword evidence="8" id="KW-0862">Zinc</keyword>
<evidence type="ECO:0000256" key="5">
    <source>
        <dbReference type="ARBA" id="ARBA00022553"/>
    </source>
</evidence>
<dbReference type="PANTHER" id="PTHR45872">
    <property type="entry name" value="RHO GUANINE NUCLEOTIDE EXCHANGE FACTOR 2, ISOFORM D"/>
    <property type="match status" value="1"/>
</dbReference>
<keyword evidence="5" id="KW-0597">Phosphoprotein</keyword>
<evidence type="ECO:0000256" key="9">
    <source>
        <dbReference type="ARBA" id="ARBA00023054"/>
    </source>
</evidence>
<dbReference type="SMART" id="SM00233">
    <property type="entry name" value="PH"/>
    <property type="match status" value="1"/>
</dbReference>
<dbReference type="InterPro" id="IPR035899">
    <property type="entry name" value="DBL_dom_sf"/>
</dbReference>
<dbReference type="InterPro" id="IPR000219">
    <property type="entry name" value="DH_dom"/>
</dbReference>
<dbReference type="GeneID" id="100206897"/>
<dbReference type="InterPro" id="IPR002219">
    <property type="entry name" value="PKC_DAG/PE"/>
</dbReference>
<evidence type="ECO:0000259" key="13">
    <source>
        <dbReference type="PROSITE" id="PS50081"/>
    </source>
</evidence>
<name>A0ABM4B5P1_HYDVU</name>
<dbReference type="SUPFAM" id="SSF57889">
    <property type="entry name" value="Cysteine-rich domain"/>
    <property type="match status" value="1"/>
</dbReference>
<feature type="region of interest" description="Disordered" evidence="11">
    <location>
        <begin position="1167"/>
        <end position="1198"/>
    </location>
</feature>
<keyword evidence="16" id="KW-1185">Reference proteome</keyword>
<dbReference type="PROSITE" id="PS50132">
    <property type="entry name" value="RGS"/>
    <property type="match status" value="1"/>
</dbReference>
<feature type="compositionally biased region" description="Basic and acidic residues" evidence="11">
    <location>
        <begin position="704"/>
        <end position="724"/>
    </location>
</feature>
<evidence type="ECO:0000259" key="12">
    <source>
        <dbReference type="PROSITE" id="PS50010"/>
    </source>
</evidence>
<dbReference type="CDD" id="cd23069">
    <property type="entry name" value="PDZ_ARHGEF11-12-like"/>
    <property type="match status" value="1"/>
</dbReference>
<reference evidence="17" key="2">
    <citation type="submission" date="2025-08" db="UniProtKB">
        <authorList>
            <consortium name="RefSeq"/>
        </authorList>
    </citation>
    <scope>IDENTIFICATION</scope>
</reference>
<keyword evidence="3" id="KW-0343">GTPase activation</keyword>
<dbReference type="InterPro" id="IPR036305">
    <property type="entry name" value="RGS_sf"/>
</dbReference>
<sequence>MNEIRKPGGLVQRCVVIHRDENGYGLTVSGDNPVYVQSIKENGAAANAGVQVDDQIIKVNGMVVSQSNHLEVVSLIRSGSFVALTLLGKENPSPKSVDQSNISNHRRSVSLGNNLSAYANSVKPISERAGDIERTLNQEREYQKKVYEDYMKSKSPKSQQELADCEIRITALENQFKVLTSNHKSSVSQTARQVFRPEHQSISRASPLTRPYSSNTQKIDANVGSTDVNKIHPREEIENQNVQEQCSPRVSSPTPSLKFSAPSHIRQLAKLQPSLSTPTFDTKMSTITKQNDELDGLPLPTRLNNTTTLRDQDNTIFDSMFLEVQQKNLAGIPTNLAGSVISMEDYEFDLENENIRDHGPFVDLKLLATRPAHLAVFLHFLMSNSNPSALFFWLVSSIFKDESGSIKDLKRWAYEIYSTFIARNAPLKVDIDELEEIAIEDSLDNNKTTEDRLHSIFDVAREIVFYEVGDQLADFRNKRALGLGGLFGDHQLEDDLHLDRNKELKVIEQTLLPHLETLMADAESTDEPQNDRNTAMASALATFIKQAGLTPGKVSSGRGSVLEHCRCFAEKEKTSFGVFKPKRKSHSVNGHQFVSMQYTNLTLCDYCDGLLWGIGTQGYQCQVCEINVHKRVCFKSLPDQCPGLGPKSKKPSKDFKIKQNLPLSIKPAYLKPSGYDDTTDVIGEKGRANSSASDPTDAVPDDSVDQHLDVDKERPSTPQEDSHSKKTKSTSLIAPKKQKPMVGGGTLPGMKSDTFNGGSTQTSNLRPLLGCDSPPPEISVNSDEELDSDLEVEAETPNWQDSADKKVLKKLKGKEIKRQEVIHELIHTEKTHVRNLKVLFKVFYKPLMKNNILSESQVKDIFPNLEELLDIHVSLLKAMKERSKNEVIEVIGDIMLEKFDGEAGRHAIEAYGKFFRGQKCALERLKKLKETKRELFTFMTKQETHRWCRRLKFTDILASTHQRLSKYHLLLASILKVTPTSHPDYKPVEKCYDCCVHLLNTVNAEMKEAENNLRLEELAKKIEDTRKLDNVHQADMKLDFTSRKLVHEGDMLWRINPNKIISIHAVLLNDMLVILKKEDEKYILKMHSAVHSSLVKLTNIIIRDVATDIKAFYLIKTTTDSNNKQLNNSANLYEFVAHSTQAKKKWVDNIFDTTKLDQYANFPRRNGLASVSPTSPPIAEEDIHKKSPANSETTTLQISPPASPILNSVIEKRVLPSKERAEELTRELSVKDEEIKKILQEKRCIIKELMGEKIGTQSNYEFPSDSRELVLAAMNQANHLTALVNEILSLSKEISASQQANVSVSVYALHEILSSLLIQTAETCGAQLESKSFVEESENYYENTNKSLDLNEDKKHYNSLASASYSDVRKSSNQVIHSTFQSNSLGDIKEESAPLTLSPFKISSKPSTADKTIPLDAEISRGNTV</sequence>
<dbReference type="Pfam" id="PF00621">
    <property type="entry name" value="RhoGEF"/>
    <property type="match status" value="1"/>
</dbReference>
<evidence type="ECO:0000313" key="17">
    <source>
        <dbReference type="RefSeq" id="XP_065644162.1"/>
    </source>
</evidence>
<dbReference type="PROSITE" id="PS50106">
    <property type="entry name" value="PDZ"/>
    <property type="match status" value="1"/>
</dbReference>
<feature type="compositionally biased region" description="Polar residues" evidence="11">
    <location>
        <begin position="753"/>
        <end position="765"/>
    </location>
</feature>
<dbReference type="InterPro" id="IPR001849">
    <property type="entry name" value="PH_domain"/>
</dbReference>
<organism evidence="16 17">
    <name type="scientific">Hydra vulgaris</name>
    <name type="common">Hydra</name>
    <name type="synonym">Hydra attenuata</name>
    <dbReference type="NCBI Taxonomy" id="6087"/>
    <lineage>
        <taxon>Eukaryota</taxon>
        <taxon>Metazoa</taxon>
        <taxon>Cnidaria</taxon>
        <taxon>Hydrozoa</taxon>
        <taxon>Hydroidolina</taxon>
        <taxon>Anthoathecata</taxon>
        <taxon>Aplanulata</taxon>
        <taxon>Hydridae</taxon>
        <taxon>Hydra</taxon>
    </lineage>
</organism>
<evidence type="ECO:0000256" key="2">
    <source>
        <dbReference type="ARBA" id="ARBA00004496"/>
    </source>
</evidence>
<feature type="domain" description="Phorbol-ester/DAG-type" evidence="13">
    <location>
        <begin position="590"/>
        <end position="641"/>
    </location>
</feature>
<dbReference type="Gene3D" id="3.30.60.20">
    <property type="match status" value="1"/>
</dbReference>
<dbReference type="PROSITE" id="PS50010">
    <property type="entry name" value="DH_2"/>
    <property type="match status" value="1"/>
</dbReference>
<reference evidence="16" key="1">
    <citation type="submission" date="2025-05" db="UniProtKB">
        <authorList>
            <consortium name="RefSeq"/>
        </authorList>
    </citation>
    <scope>NUCLEOTIDE SEQUENCE [LARGE SCALE GENOMIC DNA]</scope>
</reference>
<gene>
    <name evidence="17" type="primary">LOC100206897</name>
</gene>
<evidence type="ECO:0000259" key="15">
    <source>
        <dbReference type="PROSITE" id="PS50132"/>
    </source>
</evidence>
<feature type="region of interest" description="Disordered" evidence="11">
    <location>
        <begin position="189"/>
        <end position="220"/>
    </location>
</feature>
<evidence type="ECO:0000256" key="3">
    <source>
        <dbReference type="ARBA" id="ARBA00022468"/>
    </source>
</evidence>
<dbReference type="InterPro" id="IPR016137">
    <property type="entry name" value="RGS"/>
</dbReference>
<dbReference type="SMART" id="SM00228">
    <property type="entry name" value="PDZ"/>
    <property type="match status" value="1"/>
</dbReference>
<dbReference type="SUPFAM" id="SSF48097">
    <property type="entry name" value="Regulator of G-protein signaling, RGS"/>
    <property type="match status" value="1"/>
</dbReference>
<dbReference type="CDD" id="cd13329">
    <property type="entry name" value="PH_RhoGEF"/>
    <property type="match status" value="1"/>
</dbReference>
<feature type="compositionally biased region" description="Polar residues" evidence="11">
    <location>
        <begin position="1188"/>
        <end position="1198"/>
    </location>
</feature>
<keyword evidence="9" id="KW-0175">Coiled coil</keyword>
<dbReference type="InterPro" id="IPR044926">
    <property type="entry name" value="RGS_subdomain_2"/>
</dbReference>
<dbReference type="RefSeq" id="XP_065644162.1">
    <property type="nucleotide sequence ID" value="XM_065788090.1"/>
</dbReference>
<dbReference type="Pfam" id="PF00595">
    <property type="entry name" value="PDZ"/>
    <property type="match status" value="1"/>
</dbReference>
<keyword evidence="10" id="KW-0472">Membrane</keyword>
<feature type="domain" description="PDZ" evidence="14">
    <location>
        <begin position="14"/>
        <end position="78"/>
    </location>
</feature>
<dbReference type="InterPro" id="IPR001478">
    <property type="entry name" value="PDZ"/>
</dbReference>
<evidence type="ECO:0000256" key="11">
    <source>
        <dbReference type="SAM" id="MobiDB-lite"/>
    </source>
</evidence>
<evidence type="ECO:0000259" key="14">
    <source>
        <dbReference type="PROSITE" id="PS50106"/>
    </source>
</evidence>
<dbReference type="PANTHER" id="PTHR45872:SF2">
    <property type="entry name" value="RHO GUANINE NUCLEOTIDE EXCHANGE FACTOR 2, ISOFORM D"/>
    <property type="match status" value="1"/>
</dbReference>